<evidence type="ECO:0000313" key="8">
    <source>
        <dbReference type="EMBL" id="OKH15375.1"/>
    </source>
</evidence>
<evidence type="ECO:0000256" key="1">
    <source>
        <dbReference type="ARBA" id="ARBA00000798"/>
    </source>
</evidence>
<dbReference type="SUPFAM" id="SSF56024">
    <property type="entry name" value="Phospholipase D/nuclease"/>
    <property type="match status" value="2"/>
</dbReference>
<evidence type="ECO:0000256" key="2">
    <source>
        <dbReference type="ARBA" id="ARBA00008664"/>
    </source>
</evidence>
<sequence>MSFFSTQRRFYSIFLVILTLSACQRAKYDNKRLEPLPQDPFVEVYFNHSQSSEYVEPYRHQAHQGDDLEKLIVETILQAKSTIDVAVQELRLPKIAQALAYKQKAGIKVRVILENNYSRPWSSFTANEVKKLNKREQEHYQEYSLFADSNKDGKLTQEEIIQTDALVILKQAKIPLIDDTSDGSQGSSLMHHKFVIVDNRFVIITSANFTMSDIHGDFTNTDSLGNANNLLKIDSPEIADLFTKEFNLMWGDGVGGKFDSKFGLQKPLQKSHQFVLGDNQITVKFSPNSPTQPWSNSSNGLIGNTLNSANKSIDIALFVFSDQRLANILEMRHKNNVKIRALIEASFAYRPYSEALDMMGVTLNTKCKNQADNRPWKNPITTVGVPILAKGDLLHHKFAVIDHKTVIAGSHNWTKAGNNSNDETLLVIENPIIAAHYLREFDRLYANSRLGIPQKIQQKIKAQTKDCQK</sequence>
<dbReference type="InterPro" id="IPR025202">
    <property type="entry name" value="PLD-like_dom"/>
</dbReference>
<evidence type="ECO:0000256" key="4">
    <source>
        <dbReference type="ARBA" id="ARBA00022801"/>
    </source>
</evidence>
<feature type="domain" description="PLD phosphodiesterase" evidence="7">
    <location>
        <begin position="186"/>
        <end position="213"/>
    </location>
</feature>
<dbReference type="RefSeq" id="WP_073555055.1">
    <property type="nucleotide sequence ID" value="NZ_MRCA01000002.1"/>
</dbReference>
<dbReference type="GO" id="GO:0006793">
    <property type="term" value="P:phosphorus metabolic process"/>
    <property type="evidence" value="ECO:0007669"/>
    <property type="project" value="UniProtKB-ARBA"/>
</dbReference>
<comment type="caution">
    <text evidence="8">The sequence shown here is derived from an EMBL/GenBank/DDBJ whole genome shotgun (WGS) entry which is preliminary data.</text>
</comment>
<keyword evidence="6" id="KW-0443">Lipid metabolism</keyword>
<evidence type="ECO:0000256" key="5">
    <source>
        <dbReference type="ARBA" id="ARBA00022963"/>
    </source>
</evidence>
<dbReference type="PROSITE" id="PS00018">
    <property type="entry name" value="EF_HAND_1"/>
    <property type="match status" value="1"/>
</dbReference>
<dbReference type="CDD" id="cd09173">
    <property type="entry name" value="PLDc_Nuc_like_unchar1_2"/>
    <property type="match status" value="1"/>
</dbReference>
<comment type="similarity">
    <text evidence="2">Belongs to the phospholipase D family.</text>
</comment>
<dbReference type="GO" id="GO:0004630">
    <property type="term" value="F:phospholipase D activity"/>
    <property type="evidence" value="ECO:0007669"/>
    <property type="project" value="UniProtKB-EC"/>
</dbReference>
<dbReference type="EMBL" id="MRCA01000002">
    <property type="protein sequence ID" value="OKH15375.1"/>
    <property type="molecule type" value="Genomic_DNA"/>
</dbReference>
<dbReference type="CDD" id="cd09116">
    <property type="entry name" value="PLDc_Nuc_like"/>
    <property type="match status" value="1"/>
</dbReference>
<reference evidence="8 9" key="1">
    <citation type="submission" date="2016-11" db="EMBL/GenBank/DDBJ databases">
        <title>Draft Genome Sequences of Nine Cyanobacterial Strains from Diverse Habitats.</title>
        <authorList>
            <person name="Zhu T."/>
            <person name="Hou S."/>
            <person name="Lu X."/>
            <person name="Hess W.R."/>
        </authorList>
    </citation>
    <scope>NUCLEOTIDE SEQUENCE [LARGE SCALE GENOMIC DNA]</scope>
    <source>
        <strain evidence="8 9">NIES-592</strain>
    </source>
</reference>
<dbReference type="InterPro" id="IPR001736">
    <property type="entry name" value="PLipase_D/transphosphatidylase"/>
</dbReference>
<dbReference type="SMART" id="SM00155">
    <property type="entry name" value="PLDc"/>
    <property type="match status" value="2"/>
</dbReference>
<comment type="catalytic activity">
    <reaction evidence="1">
        <text>a 1,2-diacyl-sn-glycero-3-phosphocholine + H2O = a 1,2-diacyl-sn-glycero-3-phosphate + choline + H(+)</text>
        <dbReference type="Rhea" id="RHEA:14445"/>
        <dbReference type="ChEBI" id="CHEBI:15354"/>
        <dbReference type="ChEBI" id="CHEBI:15377"/>
        <dbReference type="ChEBI" id="CHEBI:15378"/>
        <dbReference type="ChEBI" id="CHEBI:57643"/>
        <dbReference type="ChEBI" id="CHEBI:58608"/>
        <dbReference type="EC" id="3.1.4.4"/>
    </reaction>
</comment>
<keyword evidence="4" id="KW-0378">Hydrolase</keyword>
<evidence type="ECO:0000256" key="6">
    <source>
        <dbReference type="ARBA" id="ARBA00023098"/>
    </source>
</evidence>
<dbReference type="PANTHER" id="PTHR43856">
    <property type="entry name" value="CARDIOLIPIN HYDROLASE"/>
    <property type="match status" value="1"/>
</dbReference>
<keyword evidence="9" id="KW-1185">Reference proteome</keyword>
<evidence type="ECO:0000313" key="9">
    <source>
        <dbReference type="Proteomes" id="UP000186391"/>
    </source>
</evidence>
<dbReference type="GO" id="GO:0016891">
    <property type="term" value="F:RNA endonuclease activity producing 5'-phosphomonoesters, hydrolytic mechanism"/>
    <property type="evidence" value="ECO:0007669"/>
    <property type="project" value="TreeGrafter"/>
</dbReference>
<dbReference type="PROSITE" id="PS50035">
    <property type="entry name" value="PLD"/>
    <property type="match status" value="2"/>
</dbReference>
<organism evidence="8 9">
    <name type="scientific">Fischerella major NIES-592</name>
    <dbReference type="NCBI Taxonomy" id="210994"/>
    <lineage>
        <taxon>Bacteria</taxon>
        <taxon>Bacillati</taxon>
        <taxon>Cyanobacteriota</taxon>
        <taxon>Cyanophyceae</taxon>
        <taxon>Nostocales</taxon>
        <taxon>Hapalosiphonaceae</taxon>
        <taxon>Fischerella</taxon>
    </lineage>
</organism>
<dbReference type="AlphaFoldDB" id="A0A1U7H2S8"/>
<dbReference type="Gene3D" id="3.30.870.10">
    <property type="entry name" value="Endonuclease Chain A"/>
    <property type="match status" value="2"/>
</dbReference>
<keyword evidence="5" id="KW-0442">Lipid degradation</keyword>
<protein>
    <recommendedName>
        <fullName evidence="3">phospholipase D</fullName>
        <ecNumber evidence="3">3.1.4.4</ecNumber>
    </recommendedName>
</protein>
<dbReference type="Proteomes" id="UP000186391">
    <property type="component" value="Unassembled WGS sequence"/>
</dbReference>
<dbReference type="Pfam" id="PF13091">
    <property type="entry name" value="PLDc_2"/>
    <property type="match status" value="2"/>
</dbReference>
<evidence type="ECO:0000256" key="3">
    <source>
        <dbReference type="ARBA" id="ARBA00012027"/>
    </source>
</evidence>
<feature type="domain" description="PLD phosphodiesterase" evidence="7">
    <location>
        <begin position="390"/>
        <end position="417"/>
    </location>
</feature>
<dbReference type="InterPro" id="IPR051406">
    <property type="entry name" value="PLD_domain"/>
</dbReference>
<dbReference type="EC" id="3.1.4.4" evidence="3"/>
<dbReference type="GO" id="GO:0016042">
    <property type="term" value="P:lipid catabolic process"/>
    <property type="evidence" value="ECO:0007669"/>
    <property type="project" value="UniProtKB-KW"/>
</dbReference>
<accession>A0A1U7H2S8</accession>
<proteinExistence type="inferred from homology"/>
<dbReference type="PANTHER" id="PTHR43856:SF1">
    <property type="entry name" value="MITOCHONDRIAL CARDIOLIPIN HYDROLASE"/>
    <property type="match status" value="1"/>
</dbReference>
<dbReference type="OrthoDB" id="155099at2"/>
<dbReference type="InterPro" id="IPR018247">
    <property type="entry name" value="EF_Hand_1_Ca_BS"/>
</dbReference>
<evidence type="ECO:0000259" key="7">
    <source>
        <dbReference type="PROSITE" id="PS50035"/>
    </source>
</evidence>
<gene>
    <name evidence="8" type="ORF">NIES592_04555</name>
</gene>
<name>A0A1U7H2S8_9CYAN</name>